<dbReference type="AlphaFoldDB" id="A0A5B7IXF4"/>
<name>A0A5B7IXF4_PORTR</name>
<sequence length="70" mass="8158">MWKFNLVGKNRLNYQKFRTRRFLPAPRNTLRSAHARRHPGSSRTPPATDPSCQHLASSVLGTELFCFFFH</sequence>
<feature type="compositionally biased region" description="Polar residues" evidence="1">
    <location>
        <begin position="41"/>
        <end position="52"/>
    </location>
</feature>
<evidence type="ECO:0000256" key="1">
    <source>
        <dbReference type="SAM" id="MobiDB-lite"/>
    </source>
</evidence>
<proteinExistence type="predicted"/>
<reference evidence="2 3" key="1">
    <citation type="submission" date="2019-05" db="EMBL/GenBank/DDBJ databases">
        <title>Another draft genome of Portunus trituberculatus and its Hox gene families provides insights of decapod evolution.</title>
        <authorList>
            <person name="Jeong J.-H."/>
            <person name="Song I."/>
            <person name="Kim S."/>
            <person name="Choi T."/>
            <person name="Kim D."/>
            <person name="Ryu S."/>
            <person name="Kim W."/>
        </authorList>
    </citation>
    <scope>NUCLEOTIDE SEQUENCE [LARGE SCALE GENOMIC DNA]</scope>
    <source>
        <tissue evidence="2">Muscle</tissue>
    </source>
</reference>
<organism evidence="2 3">
    <name type="scientific">Portunus trituberculatus</name>
    <name type="common">Swimming crab</name>
    <name type="synonym">Neptunus trituberculatus</name>
    <dbReference type="NCBI Taxonomy" id="210409"/>
    <lineage>
        <taxon>Eukaryota</taxon>
        <taxon>Metazoa</taxon>
        <taxon>Ecdysozoa</taxon>
        <taxon>Arthropoda</taxon>
        <taxon>Crustacea</taxon>
        <taxon>Multicrustacea</taxon>
        <taxon>Malacostraca</taxon>
        <taxon>Eumalacostraca</taxon>
        <taxon>Eucarida</taxon>
        <taxon>Decapoda</taxon>
        <taxon>Pleocyemata</taxon>
        <taxon>Brachyura</taxon>
        <taxon>Eubrachyura</taxon>
        <taxon>Portunoidea</taxon>
        <taxon>Portunidae</taxon>
        <taxon>Portuninae</taxon>
        <taxon>Portunus</taxon>
    </lineage>
</organism>
<dbReference type="EMBL" id="VSRR010080177">
    <property type="protein sequence ID" value="MPC89190.1"/>
    <property type="molecule type" value="Genomic_DNA"/>
</dbReference>
<evidence type="ECO:0000313" key="2">
    <source>
        <dbReference type="EMBL" id="MPC89190.1"/>
    </source>
</evidence>
<evidence type="ECO:0000313" key="3">
    <source>
        <dbReference type="Proteomes" id="UP000324222"/>
    </source>
</evidence>
<accession>A0A5B7IXF4</accession>
<keyword evidence="3" id="KW-1185">Reference proteome</keyword>
<comment type="caution">
    <text evidence="2">The sequence shown here is derived from an EMBL/GenBank/DDBJ whole genome shotgun (WGS) entry which is preliminary data.</text>
</comment>
<feature type="region of interest" description="Disordered" evidence="1">
    <location>
        <begin position="28"/>
        <end position="52"/>
    </location>
</feature>
<gene>
    <name evidence="2" type="ORF">E2C01_084126</name>
</gene>
<protein>
    <submittedName>
        <fullName evidence="2">Uncharacterized protein</fullName>
    </submittedName>
</protein>
<dbReference type="Proteomes" id="UP000324222">
    <property type="component" value="Unassembled WGS sequence"/>
</dbReference>